<feature type="domain" description="Cyclic nucleotide-binding" evidence="4">
    <location>
        <begin position="47"/>
        <end position="167"/>
    </location>
</feature>
<dbReference type="Pfam" id="PF13545">
    <property type="entry name" value="HTH_Crp_2"/>
    <property type="match status" value="1"/>
</dbReference>
<keyword evidence="2" id="KW-0238">DNA-binding</keyword>
<dbReference type="InterPro" id="IPR014710">
    <property type="entry name" value="RmlC-like_jellyroll"/>
</dbReference>
<evidence type="ECO:0000313" key="7">
    <source>
        <dbReference type="Proteomes" id="UP001501490"/>
    </source>
</evidence>
<accession>A0ABP7A9X8</accession>
<evidence type="ECO:0000256" key="2">
    <source>
        <dbReference type="ARBA" id="ARBA00023125"/>
    </source>
</evidence>
<dbReference type="Proteomes" id="UP001501490">
    <property type="component" value="Unassembled WGS sequence"/>
</dbReference>
<dbReference type="InterPro" id="IPR036388">
    <property type="entry name" value="WH-like_DNA-bd_sf"/>
</dbReference>
<keyword evidence="1" id="KW-0805">Transcription regulation</keyword>
<evidence type="ECO:0000256" key="3">
    <source>
        <dbReference type="ARBA" id="ARBA00023163"/>
    </source>
</evidence>
<name>A0ABP7A9X8_9ACTN</name>
<evidence type="ECO:0000259" key="5">
    <source>
        <dbReference type="PROSITE" id="PS51063"/>
    </source>
</evidence>
<evidence type="ECO:0000259" key="4">
    <source>
        <dbReference type="PROSITE" id="PS50042"/>
    </source>
</evidence>
<dbReference type="PROSITE" id="PS51063">
    <property type="entry name" value="HTH_CRP_2"/>
    <property type="match status" value="1"/>
</dbReference>
<dbReference type="Gene3D" id="1.10.10.10">
    <property type="entry name" value="Winged helix-like DNA-binding domain superfamily/Winged helix DNA-binding domain"/>
    <property type="match status" value="1"/>
</dbReference>
<dbReference type="CDD" id="cd00038">
    <property type="entry name" value="CAP_ED"/>
    <property type="match status" value="1"/>
</dbReference>
<dbReference type="EMBL" id="BAABAB010000022">
    <property type="protein sequence ID" value="GAA3627712.1"/>
    <property type="molecule type" value="Genomic_DNA"/>
</dbReference>
<protein>
    <submittedName>
        <fullName evidence="6">Crp/Fnr family transcriptional regulator</fullName>
    </submittedName>
</protein>
<dbReference type="InterPro" id="IPR000595">
    <property type="entry name" value="cNMP-bd_dom"/>
</dbReference>
<dbReference type="InterPro" id="IPR050397">
    <property type="entry name" value="Env_Response_Regulators"/>
</dbReference>
<organism evidence="6 7">
    <name type="scientific">Microlunatus ginsengisoli</name>
    <dbReference type="NCBI Taxonomy" id="363863"/>
    <lineage>
        <taxon>Bacteria</taxon>
        <taxon>Bacillati</taxon>
        <taxon>Actinomycetota</taxon>
        <taxon>Actinomycetes</taxon>
        <taxon>Propionibacteriales</taxon>
        <taxon>Propionibacteriaceae</taxon>
        <taxon>Microlunatus</taxon>
    </lineage>
</organism>
<dbReference type="SMART" id="SM00419">
    <property type="entry name" value="HTH_CRP"/>
    <property type="match status" value="1"/>
</dbReference>
<sequence length="259" mass="27631">MVASARCVGKLNSAPVTMPVILVRPPETSLRPVHPNSIAVALGQTAIFGGLGAGELAELGAACRSRSYRRGQFLWYQGDSGDYLAVVAEGQVKVTATTVRGDEMVLATLTPYAEVGQLAVIDQGPRSASVVALAPSTAILVSRPQLLELMQHSPELLDALLVSMGRLVRQVTDRATDLVYLDLGARLAKLLLQHDRERPGGRHEVELGLTQTELAQMVGGSRAAVNRVLQDFAGRGLIQLDARAIVIRDRDGLARRASA</sequence>
<dbReference type="SMART" id="SM00100">
    <property type="entry name" value="cNMP"/>
    <property type="match status" value="1"/>
</dbReference>
<dbReference type="SUPFAM" id="SSF51206">
    <property type="entry name" value="cAMP-binding domain-like"/>
    <property type="match status" value="1"/>
</dbReference>
<dbReference type="InterPro" id="IPR012318">
    <property type="entry name" value="HTH_CRP"/>
</dbReference>
<dbReference type="PANTHER" id="PTHR24567">
    <property type="entry name" value="CRP FAMILY TRANSCRIPTIONAL REGULATORY PROTEIN"/>
    <property type="match status" value="1"/>
</dbReference>
<dbReference type="PROSITE" id="PS50042">
    <property type="entry name" value="CNMP_BINDING_3"/>
    <property type="match status" value="1"/>
</dbReference>
<dbReference type="PANTHER" id="PTHR24567:SF74">
    <property type="entry name" value="HTH-TYPE TRANSCRIPTIONAL REGULATOR ARCR"/>
    <property type="match status" value="1"/>
</dbReference>
<keyword evidence="3" id="KW-0804">Transcription</keyword>
<dbReference type="SUPFAM" id="SSF46785">
    <property type="entry name" value="Winged helix' DNA-binding domain"/>
    <property type="match status" value="1"/>
</dbReference>
<evidence type="ECO:0000256" key="1">
    <source>
        <dbReference type="ARBA" id="ARBA00023015"/>
    </source>
</evidence>
<keyword evidence="7" id="KW-1185">Reference proteome</keyword>
<dbReference type="Pfam" id="PF00027">
    <property type="entry name" value="cNMP_binding"/>
    <property type="match status" value="1"/>
</dbReference>
<dbReference type="InterPro" id="IPR036390">
    <property type="entry name" value="WH_DNA-bd_sf"/>
</dbReference>
<reference evidence="7" key="1">
    <citation type="journal article" date="2019" name="Int. J. Syst. Evol. Microbiol.">
        <title>The Global Catalogue of Microorganisms (GCM) 10K type strain sequencing project: providing services to taxonomists for standard genome sequencing and annotation.</title>
        <authorList>
            <consortium name="The Broad Institute Genomics Platform"/>
            <consortium name="The Broad Institute Genome Sequencing Center for Infectious Disease"/>
            <person name="Wu L."/>
            <person name="Ma J."/>
        </authorList>
    </citation>
    <scope>NUCLEOTIDE SEQUENCE [LARGE SCALE GENOMIC DNA]</scope>
    <source>
        <strain evidence="7">JCM 16929</strain>
    </source>
</reference>
<dbReference type="Gene3D" id="2.60.120.10">
    <property type="entry name" value="Jelly Rolls"/>
    <property type="match status" value="1"/>
</dbReference>
<comment type="caution">
    <text evidence="6">The sequence shown here is derived from an EMBL/GenBank/DDBJ whole genome shotgun (WGS) entry which is preliminary data.</text>
</comment>
<dbReference type="InterPro" id="IPR018490">
    <property type="entry name" value="cNMP-bd_dom_sf"/>
</dbReference>
<evidence type="ECO:0000313" key="6">
    <source>
        <dbReference type="EMBL" id="GAA3627712.1"/>
    </source>
</evidence>
<gene>
    <name evidence="6" type="ORF">GCM10022236_32540</name>
</gene>
<feature type="domain" description="HTH crp-type" evidence="5">
    <location>
        <begin position="181"/>
        <end position="251"/>
    </location>
</feature>
<proteinExistence type="predicted"/>